<evidence type="ECO:0000256" key="3">
    <source>
        <dbReference type="ARBA" id="ARBA00023235"/>
    </source>
</evidence>
<evidence type="ECO:0000256" key="8">
    <source>
        <dbReference type="PIRSR" id="PIRSR005096-3"/>
    </source>
</evidence>
<dbReference type="InterPro" id="IPR047215">
    <property type="entry name" value="Galactose_mutarotase-like"/>
</dbReference>
<dbReference type="InterPro" id="IPR015443">
    <property type="entry name" value="Aldose_1-epimerase"/>
</dbReference>
<dbReference type="GO" id="GO:0006006">
    <property type="term" value="P:glucose metabolic process"/>
    <property type="evidence" value="ECO:0007669"/>
    <property type="project" value="TreeGrafter"/>
</dbReference>
<dbReference type="UniPathway" id="UPA00242"/>
<dbReference type="EMBL" id="VLTN01000052">
    <property type="protein sequence ID" value="KAA0148569.1"/>
    <property type="molecule type" value="Genomic_DNA"/>
</dbReference>
<dbReference type="GO" id="GO:0004034">
    <property type="term" value="F:aldose 1-epimerase activity"/>
    <property type="evidence" value="ECO:0007669"/>
    <property type="project" value="UniProtKB-EC"/>
</dbReference>
<feature type="binding site" evidence="8">
    <location>
        <begin position="89"/>
        <end position="90"/>
    </location>
    <ligand>
        <name>beta-D-galactose</name>
        <dbReference type="ChEBI" id="CHEBI:27667"/>
    </ligand>
</feature>
<dbReference type="GO" id="GO:0030246">
    <property type="term" value="F:carbohydrate binding"/>
    <property type="evidence" value="ECO:0007669"/>
    <property type="project" value="InterPro"/>
</dbReference>
<reference evidence="9 10" key="1">
    <citation type="submission" date="2019-07" db="EMBL/GenBank/DDBJ databases">
        <title>Genomes of Cafeteria roenbergensis.</title>
        <authorList>
            <person name="Fischer M.G."/>
            <person name="Hackl T."/>
            <person name="Roman M."/>
        </authorList>
    </citation>
    <scope>NUCLEOTIDE SEQUENCE [LARGE SCALE GENOMIC DNA]</scope>
    <source>
        <strain evidence="9 10">BVI</strain>
    </source>
</reference>
<comment type="pathway">
    <text evidence="1 5">Carbohydrate metabolism; hexose metabolism.</text>
</comment>
<gene>
    <name evidence="9" type="ORF">FNF29_06627</name>
</gene>
<keyword evidence="4 5" id="KW-0119">Carbohydrate metabolism</keyword>
<accession>A0A5A8C7P9</accession>
<dbReference type="GO" id="GO:0033499">
    <property type="term" value="P:galactose catabolic process via UDP-galactose, Leloir pathway"/>
    <property type="evidence" value="ECO:0007669"/>
    <property type="project" value="TreeGrafter"/>
</dbReference>
<organism evidence="9 10">
    <name type="scientific">Cafeteria roenbergensis</name>
    <name type="common">Marine flagellate</name>
    <dbReference type="NCBI Taxonomy" id="33653"/>
    <lineage>
        <taxon>Eukaryota</taxon>
        <taxon>Sar</taxon>
        <taxon>Stramenopiles</taxon>
        <taxon>Bigyra</taxon>
        <taxon>Opalozoa</taxon>
        <taxon>Bicosoecida</taxon>
        <taxon>Cafeteriaceae</taxon>
        <taxon>Cafeteria</taxon>
    </lineage>
</organism>
<evidence type="ECO:0000256" key="7">
    <source>
        <dbReference type="PIRSR" id="PIRSR005096-2"/>
    </source>
</evidence>
<keyword evidence="3 5" id="KW-0413">Isomerase</keyword>
<feature type="active site" description="Proton acceptor" evidence="6">
    <location>
        <position position="336"/>
    </location>
</feature>
<evidence type="ECO:0000256" key="1">
    <source>
        <dbReference type="ARBA" id="ARBA00005028"/>
    </source>
</evidence>
<dbReference type="SUPFAM" id="SSF74650">
    <property type="entry name" value="Galactose mutarotase-like"/>
    <property type="match status" value="1"/>
</dbReference>
<dbReference type="InterPro" id="IPR011013">
    <property type="entry name" value="Gal_mutarotase_sf_dom"/>
</dbReference>
<feature type="binding site" evidence="7">
    <location>
        <position position="261"/>
    </location>
    <ligand>
        <name>beta-D-galactose</name>
        <dbReference type="ChEBI" id="CHEBI:27667"/>
    </ligand>
</feature>
<comment type="catalytic activity">
    <reaction evidence="5">
        <text>alpha-D-glucose = beta-D-glucose</text>
        <dbReference type="Rhea" id="RHEA:10264"/>
        <dbReference type="ChEBI" id="CHEBI:15903"/>
        <dbReference type="ChEBI" id="CHEBI:17925"/>
        <dbReference type="EC" id="5.1.3.3"/>
    </reaction>
</comment>
<proteinExistence type="inferred from homology"/>
<dbReference type="PANTHER" id="PTHR10091">
    <property type="entry name" value="ALDOSE-1-EPIMERASE"/>
    <property type="match status" value="1"/>
</dbReference>
<sequence>MASSSPASGATVAEFGKLPSGELVHKIHLDNGAMTADVLTYGANLVSVKVPSSASPEPREVTLNGTDLASVLELGSSTYMGAVAGRFANRIAGGTFSLDGETHVLARNNGTNHLHGGKVGFDKRVWDIVGEPTSGSVSLRLVSADGDEGYPGELTAVVTYSLSRTNELGIAFQATVAGRPTVLNLCNHAYWNLSGADDGGDGVADHTLWLGCRHFVETDEDLVPTGRVVPAEGAMDFSAAGGVALGPRLDEVSGGSEPGYDHCFCRGGVPDEESAAATGATMGVGQEATVAILAHPGTGRTMTVRTTQPGVQLYTANFLPKERGVRVRQHGALCLETQHLPDSPNHPGFPPVVLRPGERFSHETTHAFAW</sequence>
<dbReference type="AlphaFoldDB" id="A0A5A8C7P9"/>
<evidence type="ECO:0000256" key="5">
    <source>
        <dbReference type="PIRNR" id="PIRNR005096"/>
    </source>
</evidence>
<protein>
    <recommendedName>
        <fullName evidence="5">Aldose 1-epimerase</fullName>
        <ecNumber evidence="5">5.1.3.3</ecNumber>
    </recommendedName>
</protein>
<evidence type="ECO:0000256" key="2">
    <source>
        <dbReference type="ARBA" id="ARBA00006206"/>
    </source>
</evidence>
<keyword evidence="10" id="KW-1185">Reference proteome</keyword>
<dbReference type="PANTHER" id="PTHR10091:SF49">
    <property type="entry name" value="ALDOSE 1-EPIMERASE"/>
    <property type="match status" value="1"/>
</dbReference>
<name>A0A5A8C7P9_CAFRO</name>
<feature type="binding site" evidence="8">
    <location>
        <begin position="188"/>
        <end position="190"/>
    </location>
    <ligand>
        <name>beta-D-galactose</name>
        <dbReference type="ChEBI" id="CHEBI:27667"/>
    </ligand>
</feature>
<dbReference type="InterPro" id="IPR008183">
    <property type="entry name" value="Aldose_1/G6P_1-epimerase"/>
</dbReference>
<dbReference type="OMA" id="IYHHISR"/>
<dbReference type="Proteomes" id="UP000323011">
    <property type="component" value="Unassembled WGS sequence"/>
</dbReference>
<evidence type="ECO:0000313" key="9">
    <source>
        <dbReference type="EMBL" id="KAA0148569.1"/>
    </source>
</evidence>
<dbReference type="EC" id="5.1.3.3" evidence="5"/>
<evidence type="ECO:0000313" key="10">
    <source>
        <dbReference type="Proteomes" id="UP000323011"/>
    </source>
</evidence>
<comment type="similarity">
    <text evidence="2 5">Belongs to the aldose epimerase family.</text>
</comment>
<dbReference type="InterPro" id="IPR014718">
    <property type="entry name" value="GH-type_carb-bd"/>
</dbReference>
<evidence type="ECO:0000256" key="4">
    <source>
        <dbReference type="ARBA" id="ARBA00023277"/>
    </source>
</evidence>
<dbReference type="CDD" id="cd09019">
    <property type="entry name" value="galactose_mutarotase_like"/>
    <property type="match status" value="1"/>
</dbReference>
<evidence type="ECO:0000256" key="6">
    <source>
        <dbReference type="PIRSR" id="PIRSR005096-1"/>
    </source>
</evidence>
<dbReference type="Gene3D" id="2.70.98.10">
    <property type="match status" value="1"/>
</dbReference>
<feature type="active site" description="Proton donor" evidence="6">
    <location>
        <position position="188"/>
    </location>
</feature>
<dbReference type="PIRSF" id="PIRSF005096">
    <property type="entry name" value="GALM"/>
    <property type="match status" value="1"/>
</dbReference>
<comment type="caution">
    <text evidence="9">The sequence shown here is derived from an EMBL/GenBank/DDBJ whole genome shotgun (WGS) entry which is preliminary data.</text>
</comment>
<dbReference type="Pfam" id="PF01263">
    <property type="entry name" value="Aldose_epim"/>
    <property type="match status" value="1"/>
</dbReference>